<organism evidence="3 4">
    <name type="scientific">Amycolatopsis bartoniae</name>
    <dbReference type="NCBI Taxonomy" id="941986"/>
    <lineage>
        <taxon>Bacteria</taxon>
        <taxon>Bacillati</taxon>
        <taxon>Actinomycetota</taxon>
        <taxon>Actinomycetes</taxon>
        <taxon>Pseudonocardiales</taxon>
        <taxon>Pseudonocardiaceae</taxon>
        <taxon>Amycolatopsis</taxon>
    </lineage>
</organism>
<evidence type="ECO:0000313" key="4">
    <source>
        <dbReference type="Proteomes" id="UP000658656"/>
    </source>
</evidence>
<dbReference type="AlphaFoldDB" id="A0A8H9J1W7"/>
<dbReference type="InterPro" id="IPR036388">
    <property type="entry name" value="WH-like_DNA-bd_sf"/>
</dbReference>
<feature type="compositionally biased region" description="Basic and acidic residues" evidence="1">
    <location>
        <begin position="88"/>
        <end position="97"/>
    </location>
</feature>
<name>A0A8H9J1W7_9PSEU</name>
<gene>
    <name evidence="3" type="ORF">GCM10017566_44720</name>
</gene>
<dbReference type="PROSITE" id="PS50995">
    <property type="entry name" value="HTH_MARR_2"/>
    <property type="match status" value="1"/>
</dbReference>
<dbReference type="Gene3D" id="1.10.10.10">
    <property type="entry name" value="Winged helix-like DNA-binding domain superfamily/Winged helix DNA-binding domain"/>
    <property type="match status" value="1"/>
</dbReference>
<dbReference type="GO" id="GO:0003700">
    <property type="term" value="F:DNA-binding transcription factor activity"/>
    <property type="evidence" value="ECO:0007669"/>
    <property type="project" value="InterPro"/>
</dbReference>
<evidence type="ECO:0000259" key="2">
    <source>
        <dbReference type="PROSITE" id="PS50995"/>
    </source>
</evidence>
<dbReference type="InterPro" id="IPR036390">
    <property type="entry name" value="WH_DNA-bd_sf"/>
</dbReference>
<evidence type="ECO:0000313" key="3">
    <source>
        <dbReference type="EMBL" id="GHF66061.1"/>
    </source>
</evidence>
<dbReference type="Pfam" id="PF01047">
    <property type="entry name" value="MarR"/>
    <property type="match status" value="1"/>
</dbReference>
<keyword evidence="4" id="KW-1185">Reference proteome</keyword>
<reference evidence="3" key="1">
    <citation type="journal article" date="2014" name="Int. J. Syst. Evol. Microbiol.">
        <title>Complete genome sequence of Corynebacterium casei LMG S-19264T (=DSM 44701T), isolated from a smear-ripened cheese.</title>
        <authorList>
            <consortium name="US DOE Joint Genome Institute (JGI-PGF)"/>
            <person name="Walter F."/>
            <person name="Albersmeier A."/>
            <person name="Kalinowski J."/>
            <person name="Ruckert C."/>
        </authorList>
    </citation>
    <scope>NUCLEOTIDE SEQUENCE</scope>
    <source>
        <strain evidence="3">CGMCC 4.7679</strain>
    </source>
</reference>
<dbReference type="Proteomes" id="UP000658656">
    <property type="component" value="Unassembled WGS sequence"/>
</dbReference>
<dbReference type="Gene3D" id="1.10.287.100">
    <property type="match status" value="1"/>
</dbReference>
<feature type="domain" description="HTH marR-type" evidence="2">
    <location>
        <begin position="13"/>
        <end position="149"/>
    </location>
</feature>
<comment type="caution">
    <text evidence="3">The sequence shown here is derived from an EMBL/GenBank/DDBJ whole genome shotgun (WGS) entry which is preliminary data.</text>
</comment>
<evidence type="ECO:0000256" key="1">
    <source>
        <dbReference type="SAM" id="MobiDB-lite"/>
    </source>
</evidence>
<dbReference type="SUPFAM" id="SSF46785">
    <property type="entry name" value="Winged helix' DNA-binding domain"/>
    <property type="match status" value="1"/>
</dbReference>
<proteinExistence type="predicted"/>
<reference evidence="3" key="2">
    <citation type="submission" date="2020-09" db="EMBL/GenBank/DDBJ databases">
        <authorList>
            <person name="Sun Q."/>
            <person name="Zhou Y."/>
        </authorList>
    </citation>
    <scope>NUCLEOTIDE SEQUENCE</scope>
    <source>
        <strain evidence="3">CGMCC 4.7679</strain>
    </source>
</reference>
<protein>
    <submittedName>
        <fullName evidence="3">MarR family transcriptional regulator</fullName>
    </submittedName>
</protein>
<dbReference type="EMBL" id="BNAV01000006">
    <property type="protein sequence ID" value="GHF66061.1"/>
    <property type="molecule type" value="Genomic_DNA"/>
</dbReference>
<dbReference type="PANTHER" id="PTHR39515:SF2">
    <property type="entry name" value="HTH-TYPE TRANSCRIPTIONAL REGULATOR RV0880"/>
    <property type="match status" value="1"/>
</dbReference>
<dbReference type="SMART" id="SM00347">
    <property type="entry name" value="HTH_MARR"/>
    <property type="match status" value="1"/>
</dbReference>
<dbReference type="InterPro" id="IPR052526">
    <property type="entry name" value="HTH-type_Bedaq_tolerance"/>
</dbReference>
<feature type="region of interest" description="Disordered" evidence="1">
    <location>
        <begin position="88"/>
        <end position="111"/>
    </location>
</feature>
<dbReference type="PANTHER" id="PTHR39515">
    <property type="entry name" value="CONSERVED PROTEIN"/>
    <property type="match status" value="1"/>
</dbReference>
<accession>A0A8H9J1W7</accession>
<dbReference type="InterPro" id="IPR000835">
    <property type="entry name" value="HTH_MarR-typ"/>
</dbReference>
<sequence>MGDMADEGIAPSALAAAQEVRAVIGRVRRRIREATRGEDLTPSQTAVVTRLDRDGPMSASDLAAAERVRPQSMAAWLSALDEHGWIERRPDPDDGRRQLISLSETGRAQLTDGRRERSEWLARVLNDEYSEQERQQILDAMALLDRLTRS</sequence>